<dbReference type="Proteomes" id="UP000305238">
    <property type="component" value="Unassembled WGS sequence"/>
</dbReference>
<evidence type="ECO:0000313" key="9">
    <source>
        <dbReference type="Proteomes" id="UP000305238"/>
    </source>
</evidence>
<evidence type="ECO:0000256" key="3">
    <source>
        <dbReference type="ARBA" id="ARBA00023015"/>
    </source>
</evidence>
<dbReference type="Pfam" id="PF04542">
    <property type="entry name" value="Sigma70_r2"/>
    <property type="match status" value="1"/>
</dbReference>
<sequence>MCRRTRRTGGDVSTDQAAAFDRERPHLLAVAFRILGSDADAQDVVQESWTRYARADPADIRNTQAWLTTVVTRLCLDVLRRTHETPRRPEELPTPATGENPEDVALLAAELTAAFTVVVEELTPPQRVALILHDVFGAPFEEIAHILDTTPGSAKKLASRARGRVRRTGWPDAESGEAQRVVTAFMKAAQQGDIDGLVEVLHPDVVRTADPQVLRPGAPQRVHGIEAVVEETRAMRSAAVRARLVRIDGRPGIAVGPGRPRAALVFHIADGLIVRYDVVADPRRLALLHIED</sequence>
<feature type="domain" description="RNA polymerase sigma factor 70 region 4 type 2" evidence="7">
    <location>
        <begin position="118"/>
        <end position="163"/>
    </location>
</feature>
<organism evidence="8 9">
    <name type="scientific">Actinomadura geliboluensis</name>
    <dbReference type="NCBI Taxonomy" id="882440"/>
    <lineage>
        <taxon>Bacteria</taxon>
        <taxon>Bacillati</taxon>
        <taxon>Actinomycetota</taxon>
        <taxon>Actinomycetes</taxon>
        <taxon>Streptosporangiales</taxon>
        <taxon>Thermomonosporaceae</taxon>
        <taxon>Actinomadura</taxon>
    </lineage>
</organism>
<dbReference type="OrthoDB" id="6689546at2"/>
<dbReference type="AlphaFoldDB" id="A0A5S4H6Y5"/>
<comment type="similarity">
    <text evidence="1">Belongs to the sigma-70 factor family. ECF subfamily.</text>
</comment>
<dbReference type="GO" id="GO:0016987">
    <property type="term" value="F:sigma factor activity"/>
    <property type="evidence" value="ECO:0007669"/>
    <property type="project" value="UniProtKB-KW"/>
</dbReference>
<dbReference type="InterPro" id="IPR013249">
    <property type="entry name" value="RNA_pol_sigma70_r4_t2"/>
</dbReference>
<keyword evidence="9" id="KW-1185">Reference proteome</keyword>
<proteinExistence type="inferred from homology"/>
<evidence type="ECO:0000259" key="7">
    <source>
        <dbReference type="Pfam" id="PF08281"/>
    </source>
</evidence>
<protein>
    <submittedName>
        <fullName evidence="8">Sigma-70 family RNA polymerase sigma factor</fullName>
    </submittedName>
</protein>
<keyword evidence="5" id="KW-0804">Transcription</keyword>
<dbReference type="Pfam" id="PF08281">
    <property type="entry name" value="Sigma70_r4_2"/>
    <property type="match status" value="1"/>
</dbReference>
<dbReference type="SUPFAM" id="SSF54427">
    <property type="entry name" value="NTF2-like"/>
    <property type="match status" value="1"/>
</dbReference>
<dbReference type="Gene3D" id="1.10.10.10">
    <property type="entry name" value="Winged helix-like DNA-binding domain superfamily/Winged helix DNA-binding domain"/>
    <property type="match status" value="1"/>
</dbReference>
<dbReference type="GO" id="GO:0006352">
    <property type="term" value="P:DNA-templated transcription initiation"/>
    <property type="evidence" value="ECO:0007669"/>
    <property type="project" value="InterPro"/>
</dbReference>
<gene>
    <name evidence="8" type="ORF">ETD96_07885</name>
</gene>
<dbReference type="EMBL" id="VCKZ01000035">
    <property type="protein sequence ID" value="TMR40998.1"/>
    <property type="molecule type" value="Genomic_DNA"/>
</dbReference>
<evidence type="ECO:0000256" key="4">
    <source>
        <dbReference type="ARBA" id="ARBA00023082"/>
    </source>
</evidence>
<dbReference type="InterPro" id="IPR032710">
    <property type="entry name" value="NTF2-like_dom_sf"/>
</dbReference>
<evidence type="ECO:0000256" key="5">
    <source>
        <dbReference type="ARBA" id="ARBA00023163"/>
    </source>
</evidence>
<dbReference type="PANTHER" id="PTHR30173:SF43">
    <property type="entry name" value="ECF RNA POLYMERASE SIGMA FACTOR SIGI-RELATED"/>
    <property type="match status" value="1"/>
</dbReference>
<keyword evidence="4" id="KW-0731">Sigma factor</keyword>
<comment type="caution">
    <text evidence="8">The sequence shown here is derived from an EMBL/GenBank/DDBJ whole genome shotgun (WGS) entry which is preliminary data.</text>
</comment>
<dbReference type="InterPro" id="IPR036388">
    <property type="entry name" value="WH-like_DNA-bd_sf"/>
</dbReference>
<dbReference type="InterPro" id="IPR013324">
    <property type="entry name" value="RNA_pol_sigma_r3/r4-like"/>
</dbReference>
<feature type="domain" description="RNA polymerase sigma-70 region 2" evidence="6">
    <location>
        <begin position="20"/>
        <end position="82"/>
    </location>
</feature>
<accession>A0A5S4H6Y5</accession>
<dbReference type="InterPro" id="IPR052704">
    <property type="entry name" value="ECF_Sigma-70_Domain"/>
</dbReference>
<dbReference type="InterPro" id="IPR014284">
    <property type="entry name" value="RNA_pol_sigma-70_dom"/>
</dbReference>
<evidence type="ECO:0000256" key="2">
    <source>
        <dbReference type="ARBA" id="ARBA00011344"/>
    </source>
</evidence>
<keyword evidence="3" id="KW-0805">Transcription regulation</keyword>
<dbReference type="SUPFAM" id="SSF88946">
    <property type="entry name" value="Sigma2 domain of RNA polymerase sigma factors"/>
    <property type="match status" value="1"/>
</dbReference>
<dbReference type="InterPro" id="IPR007627">
    <property type="entry name" value="RNA_pol_sigma70_r2"/>
</dbReference>
<dbReference type="Gene3D" id="1.10.1740.10">
    <property type="match status" value="1"/>
</dbReference>
<dbReference type="NCBIfam" id="TIGR02937">
    <property type="entry name" value="sigma70-ECF"/>
    <property type="match status" value="1"/>
</dbReference>
<dbReference type="GO" id="GO:0003677">
    <property type="term" value="F:DNA binding"/>
    <property type="evidence" value="ECO:0007669"/>
    <property type="project" value="InterPro"/>
</dbReference>
<reference evidence="8 9" key="1">
    <citation type="submission" date="2019-05" db="EMBL/GenBank/DDBJ databases">
        <title>Draft genome sequence of Actinomadura geliboluensis A8036.</title>
        <authorList>
            <person name="Saricaoglu S."/>
            <person name="Isik K."/>
        </authorList>
    </citation>
    <scope>NUCLEOTIDE SEQUENCE [LARGE SCALE GENOMIC DNA]</scope>
    <source>
        <strain evidence="8 9">A8036</strain>
    </source>
</reference>
<dbReference type="PANTHER" id="PTHR30173">
    <property type="entry name" value="SIGMA 19 FACTOR"/>
    <property type="match status" value="1"/>
</dbReference>
<evidence type="ECO:0000256" key="1">
    <source>
        <dbReference type="ARBA" id="ARBA00010641"/>
    </source>
</evidence>
<evidence type="ECO:0000313" key="8">
    <source>
        <dbReference type="EMBL" id="TMR40998.1"/>
    </source>
</evidence>
<dbReference type="InterPro" id="IPR013325">
    <property type="entry name" value="RNA_pol_sigma_r2"/>
</dbReference>
<dbReference type="Gene3D" id="3.10.450.50">
    <property type="match status" value="1"/>
</dbReference>
<comment type="subunit">
    <text evidence="2">Interacts transiently with the RNA polymerase catalytic core formed by RpoA, RpoB, RpoC and RpoZ (2 alpha, 1 beta, 1 beta' and 1 omega subunit) to form the RNA polymerase holoenzyme that can initiate transcription.</text>
</comment>
<evidence type="ECO:0000259" key="6">
    <source>
        <dbReference type="Pfam" id="PF04542"/>
    </source>
</evidence>
<name>A0A5S4H6Y5_9ACTN</name>
<dbReference type="SUPFAM" id="SSF88659">
    <property type="entry name" value="Sigma3 and sigma4 domains of RNA polymerase sigma factors"/>
    <property type="match status" value="1"/>
</dbReference>